<evidence type="ECO:0000313" key="3">
    <source>
        <dbReference type="Proteomes" id="UP000199515"/>
    </source>
</evidence>
<dbReference type="PANTHER" id="PTHR31299">
    <property type="entry name" value="ESTERASE, PUTATIVE (AFU_ORTHOLOGUE AFUA_1G05850)-RELATED"/>
    <property type="match status" value="1"/>
</dbReference>
<dbReference type="EMBL" id="FNON01000004">
    <property type="protein sequence ID" value="SDY09337.1"/>
    <property type="molecule type" value="Genomic_DNA"/>
</dbReference>
<feature type="chain" id="PRO_5011461944" evidence="1">
    <location>
        <begin position="45"/>
        <end position="452"/>
    </location>
</feature>
<feature type="signal peptide" evidence="1">
    <location>
        <begin position="1"/>
        <end position="44"/>
    </location>
</feature>
<keyword evidence="3" id="KW-1185">Reference proteome</keyword>
<organism evidence="2 3">
    <name type="scientific">Amycolatopsis xylanica</name>
    <dbReference type="NCBI Taxonomy" id="589385"/>
    <lineage>
        <taxon>Bacteria</taxon>
        <taxon>Bacillati</taxon>
        <taxon>Actinomycetota</taxon>
        <taxon>Actinomycetes</taxon>
        <taxon>Pseudonocardiales</taxon>
        <taxon>Pseudonocardiaceae</taxon>
        <taxon>Amycolatopsis</taxon>
    </lineage>
</organism>
<keyword evidence="1" id="KW-0732">Signal</keyword>
<dbReference type="InterPro" id="IPR007815">
    <property type="entry name" value="Emycin_Estase"/>
</dbReference>
<dbReference type="GO" id="GO:0046677">
    <property type="term" value="P:response to antibiotic"/>
    <property type="evidence" value="ECO:0007669"/>
    <property type="project" value="InterPro"/>
</dbReference>
<dbReference type="PIRSF" id="PIRSF036794">
    <property type="entry name" value="UCP_erythr_ester"/>
    <property type="match status" value="1"/>
</dbReference>
<dbReference type="Gene3D" id="3.30.1870.10">
    <property type="entry name" value="EreA-like, domain 2"/>
    <property type="match status" value="1"/>
</dbReference>
<gene>
    <name evidence="2" type="ORF">SAMN05421504_104480</name>
</gene>
<dbReference type="Gene3D" id="3.40.1660.10">
    <property type="entry name" value="EreA-like (biosynthetic domain)"/>
    <property type="match status" value="1"/>
</dbReference>
<dbReference type="Gene3D" id="1.20.1440.30">
    <property type="entry name" value="Biosynthetic Protein domain"/>
    <property type="match status" value="1"/>
</dbReference>
<dbReference type="InterPro" id="IPR014622">
    <property type="entry name" value="UCP036794_erythomycin"/>
</dbReference>
<evidence type="ECO:0000256" key="1">
    <source>
        <dbReference type="SAM" id="SignalP"/>
    </source>
</evidence>
<name>A0A1H3H1S8_9PSEU</name>
<dbReference type="CDD" id="cd14728">
    <property type="entry name" value="Ere-like"/>
    <property type="match status" value="1"/>
</dbReference>
<protein>
    <submittedName>
        <fullName evidence="2">Erythromycin esterase</fullName>
    </submittedName>
</protein>
<dbReference type="AlphaFoldDB" id="A0A1H3H1S8"/>
<accession>A0A1H3H1S8</accession>
<dbReference type="PANTHER" id="PTHR31299:SF0">
    <property type="entry name" value="ESTERASE, PUTATIVE (AFU_ORTHOLOGUE AFUA_1G05850)-RELATED"/>
    <property type="match status" value="1"/>
</dbReference>
<proteinExistence type="predicted"/>
<reference evidence="2 3" key="1">
    <citation type="submission" date="2016-10" db="EMBL/GenBank/DDBJ databases">
        <authorList>
            <person name="de Groot N.N."/>
        </authorList>
    </citation>
    <scope>NUCLEOTIDE SEQUENCE [LARGE SCALE GENOMIC DNA]</scope>
    <source>
        <strain evidence="2 3">CPCC 202699</strain>
    </source>
</reference>
<dbReference type="Proteomes" id="UP000199515">
    <property type="component" value="Unassembled WGS sequence"/>
</dbReference>
<sequence>MDLDVEATALTARARDDRFMKAKTRTVLAAALAASFLIPATAEAAPADRQRDPVRALEQMAHPLWSTEPGRPTADLGALGAMIGKAKVVGLGEATHGSHEFFAMKERVFRYLVEHQGFTTFALEMSWSAGLKIDEYLQTGVGDVREVAAKNLAGSPWDREEFVSLLTWMRAYNRDHPGRTVHFMGDDVGAPAMDDEFFERVTGYVGREHPEKLPRLTELYTGLRPLDAFAYVRKPVAERRKLADQARQALDLISGMKDPWVVQNARSIAQTAEFLTIDPDDKASLPEFMRLRDRVMAQNVEWWQRQVGGKILVSAHNNHVAYLSSDYPLHPETQGSFLRGAFGKDYLPIGFTFDRGSFLSTNQAVGGGNWEKFTVGAAAPGMAEATLDKVAYEDFYLDVRAASGKARAWLEAPHPTRSIGTQFPVEPENVKLASAYDIVIHLHDVRAAAQRS</sequence>
<dbReference type="STRING" id="589385.SAMN05421504_104480"/>
<dbReference type="InterPro" id="IPR052036">
    <property type="entry name" value="Hydrolase/PRTase-associated"/>
</dbReference>
<evidence type="ECO:0000313" key="2">
    <source>
        <dbReference type="EMBL" id="SDY09337.1"/>
    </source>
</evidence>
<dbReference type="SUPFAM" id="SSF159501">
    <property type="entry name" value="EreA/ChaN-like"/>
    <property type="match status" value="1"/>
</dbReference>
<dbReference type="Pfam" id="PF05139">
    <property type="entry name" value="Erythro_esteras"/>
    <property type="match status" value="1"/>
</dbReference>